<organism evidence="1">
    <name type="scientific">Arundo donax</name>
    <name type="common">Giant reed</name>
    <name type="synonym">Donax arundinaceus</name>
    <dbReference type="NCBI Taxonomy" id="35708"/>
    <lineage>
        <taxon>Eukaryota</taxon>
        <taxon>Viridiplantae</taxon>
        <taxon>Streptophyta</taxon>
        <taxon>Embryophyta</taxon>
        <taxon>Tracheophyta</taxon>
        <taxon>Spermatophyta</taxon>
        <taxon>Magnoliopsida</taxon>
        <taxon>Liliopsida</taxon>
        <taxon>Poales</taxon>
        <taxon>Poaceae</taxon>
        <taxon>PACMAD clade</taxon>
        <taxon>Arundinoideae</taxon>
        <taxon>Arundineae</taxon>
        <taxon>Arundo</taxon>
    </lineage>
</organism>
<reference evidence="1" key="1">
    <citation type="submission" date="2014-09" db="EMBL/GenBank/DDBJ databases">
        <authorList>
            <person name="Magalhaes I.L.F."/>
            <person name="Oliveira U."/>
            <person name="Santos F.R."/>
            <person name="Vidigal T.H.D.A."/>
            <person name="Brescovit A.D."/>
            <person name="Santos A.J."/>
        </authorList>
    </citation>
    <scope>NUCLEOTIDE SEQUENCE</scope>
    <source>
        <tissue evidence="1">Shoot tissue taken approximately 20 cm above the soil surface</tissue>
    </source>
</reference>
<protein>
    <submittedName>
        <fullName evidence="1">Uncharacterized protein</fullName>
    </submittedName>
</protein>
<reference evidence="1" key="2">
    <citation type="journal article" date="2015" name="Data Brief">
        <title>Shoot transcriptome of the giant reed, Arundo donax.</title>
        <authorList>
            <person name="Barrero R.A."/>
            <person name="Guerrero F.D."/>
            <person name="Moolhuijzen P."/>
            <person name="Goolsby J.A."/>
            <person name="Tidwell J."/>
            <person name="Bellgard S.E."/>
            <person name="Bellgard M.I."/>
        </authorList>
    </citation>
    <scope>NUCLEOTIDE SEQUENCE</scope>
    <source>
        <tissue evidence="1">Shoot tissue taken approximately 20 cm above the soil surface</tissue>
    </source>
</reference>
<sequence>MLGNLLQSSILFKEQFRHVLFQQGHNSSKSDGFCFI</sequence>
<name>A0A0A9C209_ARUDO</name>
<evidence type="ECO:0000313" key="1">
    <source>
        <dbReference type="EMBL" id="JAD69586.1"/>
    </source>
</evidence>
<dbReference type="AlphaFoldDB" id="A0A0A9C209"/>
<proteinExistence type="predicted"/>
<accession>A0A0A9C209</accession>
<dbReference type="EMBL" id="GBRH01228309">
    <property type="protein sequence ID" value="JAD69586.1"/>
    <property type="molecule type" value="Transcribed_RNA"/>
</dbReference>